<comment type="catalytic activity">
    <reaction evidence="7">
        <text>a medium-chain fatty acid + ATP + CoA = a medium-chain fatty acyl-CoA + AMP + diphosphate</text>
        <dbReference type="Rhea" id="RHEA:48340"/>
        <dbReference type="ChEBI" id="CHEBI:30616"/>
        <dbReference type="ChEBI" id="CHEBI:33019"/>
        <dbReference type="ChEBI" id="CHEBI:57287"/>
        <dbReference type="ChEBI" id="CHEBI:59558"/>
        <dbReference type="ChEBI" id="CHEBI:90546"/>
        <dbReference type="ChEBI" id="CHEBI:456215"/>
        <dbReference type="EC" id="6.2.1.2"/>
    </reaction>
</comment>
<evidence type="ECO:0000256" key="5">
    <source>
        <dbReference type="ARBA" id="ARBA00039638"/>
    </source>
</evidence>
<dbReference type="InterPro" id="IPR045851">
    <property type="entry name" value="AMP-bd_C_sf"/>
</dbReference>
<organism evidence="10">
    <name type="scientific">Oppiella nova</name>
    <dbReference type="NCBI Taxonomy" id="334625"/>
    <lineage>
        <taxon>Eukaryota</taxon>
        <taxon>Metazoa</taxon>
        <taxon>Ecdysozoa</taxon>
        <taxon>Arthropoda</taxon>
        <taxon>Chelicerata</taxon>
        <taxon>Arachnida</taxon>
        <taxon>Acari</taxon>
        <taxon>Acariformes</taxon>
        <taxon>Sarcoptiformes</taxon>
        <taxon>Oribatida</taxon>
        <taxon>Brachypylina</taxon>
        <taxon>Oppioidea</taxon>
        <taxon>Oppiidae</taxon>
        <taxon>Oppiella</taxon>
    </lineage>
</organism>
<dbReference type="InterPro" id="IPR020845">
    <property type="entry name" value="AMP-binding_CS"/>
</dbReference>
<keyword evidence="11" id="KW-1185">Reference proteome</keyword>
<evidence type="ECO:0000256" key="6">
    <source>
        <dbReference type="ARBA" id="ARBA00047319"/>
    </source>
</evidence>
<feature type="domain" description="AMP-binding enzyme C-terminal" evidence="9">
    <location>
        <begin position="446"/>
        <end position="522"/>
    </location>
</feature>
<dbReference type="Pfam" id="PF00501">
    <property type="entry name" value="AMP-binding"/>
    <property type="match status" value="1"/>
</dbReference>
<comment type="function">
    <text evidence="3">Acyl-CoA synthases catalyze the initial reaction in fatty acid metabolism, by forming a thioester with CoA. Has some preference toward medium-chain substrates. Plays a role in adipocyte differentiation.</text>
</comment>
<sequence>SNNLFNFNQGLKHGDVVGVWSTNSYNWVQIQYACFRLGLILSTVNPGYQVDELDYLLRRAQIKALFMPGADSKHNVVNKFQTVLTDVLIKDSQTDFTSNDGVLDQTLVDGVKPEDPAVIMFTSGTTGKPKGAYLSHFTAAYDVDLGDKTFCNPLPFFHAFGGMLGNLGMCGVPFKNVIPNFFYNVKLVVNAINKHQCTYLIGTPTMIIDILDYLETNNIKLDSLKGINTGGSSMPINVAHRVHKIIPTCTDVRVAYGATEAGELLSRGHNQMIGYWRDEKNTRAAIDSSNWYKSGDLATMDEHGYIKIVGRTKEMIIRGGENIYPREVEELLHKHPDILDAYVHHRTGEEVCAWIQPKDPNKKPTEAEIREFCKQRITYFKVPQYVLFVDKFPLTPAGKVKKFVMREQSCRILGDLATMNEQGYIKIIGRTKEMIIRGGENIYPREVEELLHKHPDILDAYVCGVPDDRLGEEVCAWIQPKDPNKKLTEAEIREFCKQRITYFKVPRYVLFVDSFPLTPAGKVKKFVMREQSCRILGLNEK</sequence>
<dbReference type="InterPro" id="IPR000873">
    <property type="entry name" value="AMP-dep_synth/lig_dom"/>
</dbReference>
<dbReference type="SUPFAM" id="SSF56801">
    <property type="entry name" value="Acetyl-CoA synthetase-like"/>
    <property type="match status" value="2"/>
</dbReference>
<evidence type="ECO:0000259" key="9">
    <source>
        <dbReference type="Pfam" id="PF13193"/>
    </source>
</evidence>
<evidence type="ECO:0000256" key="3">
    <source>
        <dbReference type="ARBA" id="ARBA00037247"/>
    </source>
</evidence>
<dbReference type="PANTHER" id="PTHR43201">
    <property type="entry name" value="ACYL-COA SYNTHETASE"/>
    <property type="match status" value="1"/>
</dbReference>
<dbReference type="GO" id="GO:0006631">
    <property type="term" value="P:fatty acid metabolic process"/>
    <property type="evidence" value="ECO:0007669"/>
    <property type="project" value="TreeGrafter"/>
</dbReference>
<evidence type="ECO:0000256" key="2">
    <source>
        <dbReference type="ARBA" id="ARBA00022598"/>
    </source>
</evidence>
<evidence type="ECO:0000256" key="4">
    <source>
        <dbReference type="ARBA" id="ARBA00039009"/>
    </source>
</evidence>
<proteinExistence type="inferred from homology"/>
<protein>
    <recommendedName>
        <fullName evidence="5">Medium-chain acyl-CoA ligase ACSF2, mitochondrial</fullName>
        <ecNumber evidence="4">6.2.1.2</ecNumber>
    </recommendedName>
</protein>
<dbReference type="Gene3D" id="3.40.50.12780">
    <property type="entry name" value="N-terminal domain of ligase-like"/>
    <property type="match status" value="1"/>
</dbReference>
<comment type="catalytic activity">
    <reaction evidence="6">
        <text>octanoate + ATP + CoA = octanoyl-CoA + AMP + diphosphate</text>
        <dbReference type="Rhea" id="RHEA:33631"/>
        <dbReference type="ChEBI" id="CHEBI:25646"/>
        <dbReference type="ChEBI" id="CHEBI:30616"/>
        <dbReference type="ChEBI" id="CHEBI:33019"/>
        <dbReference type="ChEBI" id="CHEBI:57287"/>
        <dbReference type="ChEBI" id="CHEBI:57386"/>
        <dbReference type="ChEBI" id="CHEBI:456215"/>
    </reaction>
</comment>
<dbReference type="Gene3D" id="3.30.300.30">
    <property type="match status" value="2"/>
</dbReference>
<reference evidence="10" key="1">
    <citation type="submission" date="2020-11" db="EMBL/GenBank/DDBJ databases">
        <authorList>
            <person name="Tran Van P."/>
        </authorList>
    </citation>
    <scope>NUCLEOTIDE SEQUENCE</scope>
</reference>
<dbReference type="AlphaFoldDB" id="A0A7R9LPJ7"/>
<feature type="non-terminal residue" evidence="10">
    <location>
        <position position="1"/>
    </location>
</feature>
<comment type="similarity">
    <text evidence="1">Belongs to the ATP-dependent AMP-binding enzyme family.</text>
</comment>
<gene>
    <name evidence="10" type="ORF">ONB1V03_LOCUS5232</name>
</gene>
<evidence type="ECO:0000313" key="11">
    <source>
        <dbReference type="Proteomes" id="UP000728032"/>
    </source>
</evidence>
<accession>A0A7R9LPJ7</accession>
<dbReference type="Proteomes" id="UP000728032">
    <property type="component" value="Unassembled WGS sequence"/>
</dbReference>
<dbReference type="PANTHER" id="PTHR43201:SF5">
    <property type="entry name" value="MEDIUM-CHAIN ACYL-COA LIGASE ACSF2, MITOCHONDRIAL"/>
    <property type="match status" value="1"/>
</dbReference>
<dbReference type="PROSITE" id="PS00455">
    <property type="entry name" value="AMP_BINDING"/>
    <property type="match status" value="1"/>
</dbReference>
<keyword evidence="2" id="KW-0436">Ligase</keyword>
<dbReference type="Pfam" id="PF13193">
    <property type="entry name" value="AMP-binding_C"/>
    <property type="match status" value="2"/>
</dbReference>
<feature type="domain" description="AMP-dependent synthetase/ligase" evidence="8">
    <location>
        <begin position="8"/>
        <end position="262"/>
    </location>
</feature>
<dbReference type="EMBL" id="OC916868">
    <property type="protein sequence ID" value="CAD7645487.1"/>
    <property type="molecule type" value="Genomic_DNA"/>
</dbReference>
<dbReference type="InterPro" id="IPR025110">
    <property type="entry name" value="AMP-bd_C"/>
</dbReference>
<dbReference type="GO" id="GO:0031956">
    <property type="term" value="F:medium-chain fatty acid-CoA ligase activity"/>
    <property type="evidence" value="ECO:0007669"/>
    <property type="project" value="UniProtKB-EC"/>
</dbReference>
<dbReference type="FunFam" id="3.30.300.30:FF:000008">
    <property type="entry name" value="2,3-dihydroxybenzoate-AMP ligase"/>
    <property type="match status" value="1"/>
</dbReference>
<evidence type="ECO:0000259" key="8">
    <source>
        <dbReference type="Pfam" id="PF00501"/>
    </source>
</evidence>
<dbReference type="InterPro" id="IPR042099">
    <property type="entry name" value="ANL_N_sf"/>
</dbReference>
<dbReference type="EMBL" id="CAJPVJ010002043">
    <property type="protein sequence ID" value="CAG2165694.1"/>
    <property type="molecule type" value="Genomic_DNA"/>
</dbReference>
<name>A0A7R9LPJ7_9ACAR</name>
<dbReference type="EC" id="6.2.1.2" evidence="4"/>
<evidence type="ECO:0000256" key="7">
    <source>
        <dbReference type="ARBA" id="ARBA00048277"/>
    </source>
</evidence>
<evidence type="ECO:0000256" key="1">
    <source>
        <dbReference type="ARBA" id="ARBA00006432"/>
    </source>
</evidence>
<evidence type="ECO:0000313" key="10">
    <source>
        <dbReference type="EMBL" id="CAD7645487.1"/>
    </source>
</evidence>
<feature type="domain" description="AMP-binding enzyme C-terminal" evidence="9">
    <location>
        <begin position="327"/>
        <end position="399"/>
    </location>
</feature>
<dbReference type="Gene3D" id="3.40.50.980">
    <property type="match status" value="2"/>
</dbReference>
<dbReference type="OrthoDB" id="6434370at2759"/>